<proteinExistence type="predicted"/>
<name>A0A7X9YJ75_9ACTN</name>
<dbReference type="EMBL" id="JABBCP010000003">
    <property type="protein sequence ID" value="NMF55816.1"/>
    <property type="molecule type" value="Genomic_DNA"/>
</dbReference>
<gene>
    <name evidence="6" type="ORF">HF320_05690</name>
</gene>
<dbReference type="RefSeq" id="WP_169277464.1">
    <property type="nucleotide sequence ID" value="NZ_JABBCP010000003.1"/>
</dbReference>
<dbReference type="GO" id="GO:0005829">
    <property type="term" value="C:cytosol"/>
    <property type="evidence" value="ECO:0007669"/>
    <property type="project" value="TreeGrafter"/>
</dbReference>
<dbReference type="SMR" id="A0A7X9YJ75"/>
<dbReference type="InterPro" id="IPR001150">
    <property type="entry name" value="Gly_radical"/>
</dbReference>
<keyword evidence="1 3" id="KW-0556">Organic radical</keyword>
<dbReference type="SUPFAM" id="SSF51998">
    <property type="entry name" value="PFL-like glycyl radical enzymes"/>
    <property type="match status" value="1"/>
</dbReference>
<evidence type="ECO:0000256" key="1">
    <source>
        <dbReference type="ARBA" id="ARBA00022818"/>
    </source>
</evidence>
<sequence length="878" mass="98820">MQESLVLEMLETGKTATWPANSGTQQGDEFVEKEVKGVPSTDRTKRMKERFMNAKCKMDMEAPIAYTKAWREYEGKPLYVRRGLSYKYMLEHLTPVIREDELITMSKTRYDRGATQVPQFATDFMISFLTQAEDQKEEAKLYSVEGGDEAHTVDEEGWTPVGQLFSIREEEVQPMLEVLDYWKTRCVENVSDDWMKTAFDGYEDYVNAKKVGLFPGSGLHAGCDGRWIPAYDVALGGFNKVIAQCKENIAKTVVTTKEVADKVFFWQGCIYACEGAIAWATNYANEARRLAETAEEPRKTELLEMAERLEHVPAEPARNFMEALQALWTAHILVMSDSLALGVSPGRWGKLLQPYYEKDLAEGKITKEQALEAMELIRLKCSTEEYITPSLWAAMASSNSFMNMAVGGLDPVTGQCTDNEVEELILQAGINMPTPQPTLSILLSNKTSDRLALKAAECTKAGNGYPAWYNYEQMVEHNLWCYADENITLEDARDCALSGCVENGLAGKGHPIAHPAFYNEGKTIELALHEGVDPRTGIKVMEGIKPVETYDDLWNNFVTIREHFMKVYMRYWNEVVACQRDIHPKIMGSILMHDCIENGRPVDNLGCRYNASVTLLDSGTVNVVNGLAAMKKLIWDDKKYTIDEFMDAMDHNFGFVLGAEKGNFSMLNQEIDPEKHMKYAQIHRDILNAPKFGNDDDYVDDIFVKVWQDYDRVTGSETTYNGYRWITAALSISAHGPHGRVTGATPDGRLAGVTLCDGILSASPGTDVNGPIALIRSGVKLDSTPFASVQLNMKFHPSAIRGDEGSKNFVEFIRSYFRMGGYHVQFNIVDSKMLRDAQDKPQNYRDLMVRVAGFSAYWNELGKPIQDEVIARTEYESL</sequence>
<comment type="caution">
    <text evidence="6">The sequence shown here is derived from an EMBL/GenBank/DDBJ whole genome shotgun (WGS) entry which is preliminary data.</text>
</comment>
<dbReference type="InterPro" id="IPR053798">
    <property type="entry name" value="IAD-like"/>
</dbReference>
<accession>A0A7X9YJ75</accession>
<evidence type="ECO:0000313" key="6">
    <source>
        <dbReference type="EMBL" id="NMF55816.1"/>
    </source>
</evidence>
<organism evidence="6 7">
    <name type="scientific">Collinsella acetigenes</name>
    <dbReference type="NCBI Taxonomy" id="2713419"/>
    <lineage>
        <taxon>Bacteria</taxon>
        <taxon>Bacillati</taxon>
        <taxon>Actinomycetota</taxon>
        <taxon>Coriobacteriia</taxon>
        <taxon>Coriobacteriales</taxon>
        <taxon>Coriobacteriaceae</taxon>
        <taxon>Collinsella</taxon>
    </lineage>
</organism>
<reference evidence="6 7" key="1">
    <citation type="submission" date="2020-04" db="EMBL/GenBank/DDBJ databases">
        <title>Collinsella sp. KGMB02528 nov., an anaerobic actinobacterium isolated from human feces.</title>
        <authorList>
            <person name="Han K.-I."/>
            <person name="Eom M.K."/>
            <person name="Kim J.-S."/>
            <person name="Lee K.C."/>
            <person name="Suh M.K."/>
            <person name="Park S.-H."/>
            <person name="Lee J.H."/>
            <person name="Kang S.W."/>
            <person name="Park J.-E."/>
            <person name="Oh B.S."/>
            <person name="Yu S.Y."/>
            <person name="Choi S.-H."/>
            <person name="Lee D.H."/>
            <person name="Yoon H."/>
            <person name="Kim B.-Y."/>
            <person name="Lee J.H."/>
            <person name="Lee J.-S."/>
        </authorList>
    </citation>
    <scope>NUCLEOTIDE SEQUENCE [LARGE SCALE GENOMIC DNA]</scope>
    <source>
        <strain evidence="6 7">KGMB02528</strain>
    </source>
</reference>
<dbReference type="NCBIfam" id="NF033718">
    <property type="entry name" value="indole_decarb"/>
    <property type="match status" value="1"/>
</dbReference>
<dbReference type="PROSITE" id="PS51149">
    <property type="entry name" value="GLY_RADICAL_2"/>
    <property type="match status" value="1"/>
</dbReference>
<dbReference type="Pfam" id="PF02901">
    <property type="entry name" value="PFL-like"/>
    <property type="match status" value="1"/>
</dbReference>
<evidence type="ECO:0000256" key="2">
    <source>
        <dbReference type="ARBA" id="ARBA00023239"/>
    </source>
</evidence>
<evidence type="ECO:0000313" key="7">
    <source>
        <dbReference type="Proteomes" id="UP000546970"/>
    </source>
</evidence>
<protein>
    <submittedName>
        <fullName evidence="6">Indoleacetate decarboxylase</fullName>
    </submittedName>
</protein>
<keyword evidence="7" id="KW-1185">Reference proteome</keyword>
<dbReference type="InterPro" id="IPR004184">
    <property type="entry name" value="PFL_dom"/>
</dbReference>
<dbReference type="GO" id="GO:0016829">
    <property type="term" value="F:lyase activity"/>
    <property type="evidence" value="ECO:0007669"/>
    <property type="project" value="UniProtKB-KW"/>
</dbReference>
<dbReference type="PANTHER" id="PTHR43641">
    <property type="entry name" value="FORMATE ACETYLTRANSFERASE 3-RELATED"/>
    <property type="match status" value="1"/>
</dbReference>
<dbReference type="Pfam" id="PF01228">
    <property type="entry name" value="Gly_radical"/>
    <property type="match status" value="1"/>
</dbReference>
<feature type="domain" description="PFL" evidence="5">
    <location>
        <begin position="42"/>
        <end position="750"/>
    </location>
</feature>
<dbReference type="InterPro" id="IPR051215">
    <property type="entry name" value="GRE"/>
</dbReference>
<dbReference type="Proteomes" id="UP000546970">
    <property type="component" value="Unassembled WGS sequence"/>
</dbReference>
<evidence type="ECO:0000256" key="3">
    <source>
        <dbReference type="PROSITE-ProRule" id="PRU00493"/>
    </source>
</evidence>
<dbReference type="Gene3D" id="3.20.70.20">
    <property type="match status" value="1"/>
</dbReference>
<evidence type="ECO:0000259" key="4">
    <source>
        <dbReference type="PROSITE" id="PS51149"/>
    </source>
</evidence>
<dbReference type="AlphaFoldDB" id="A0A7X9YJ75"/>
<evidence type="ECO:0000259" key="5">
    <source>
        <dbReference type="PROSITE" id="PS51554"/>
    </source>
</evidence>
<dbReference type="PROSITE" id="PS51554">
    <property type="entry name" value="PFL"/>
    <property type="match status" value="1"/>
</dbReference>
<feature type="domain" description="Glycine radical" evidence="4">
    <location>
        <begin position="758"/>
        <end position="878"/>
    </location>
</feature>
<dbReference type="PANTHER" id="PTHR43641:SF2">
    <property type="entry name" value="DEHYDRATASE YBIW-RELATED"/>
    <property type="match status" value="1"/>
</dbReference>
<keyword evidence="2" id="KW-0456">Lyase</keyword>
<feature type="modified residue" description="Glycine radical" evidence="3">
    <location>
        <position position="853"/>
    </location>
</feature>